<dbReference type="Gene3D" id="3.30.1540.10">
    <property type="entry name" value="formyl-coa transferase, domain 3"/>
    <property type="match status" value="1"/>
</dbReference>
<reference evidence="3" key="1">
    <citation type="journal article" date="2019" name="Int. J. Syst. Evol. Microbiol.">
        <title>The Global Catalogue of Microorganisms (GCM) 10K type strain sequencing project: providing services to taxonomists for standard genome sequencing and annotation.</title>
        <authorList>
            <consortium name="The Broad Institute Genomics Platform"/>
            <consortium name="The Broad Institute Genome Sequencing Center for Infectious Disease"/>
            <person name="Wu L."/>
            <person name="Ma J."/>
        </authorList>
    </citation>
    <scope>NUCLEOTIDE SEQUENCE [LARGE SCALE GENOMIC DNA]</scope>
    <source>
        <strain evidence="3">CGMCC 4.7106</strain>
    </source>
</reference>
<dbReference type="PANTHER" id="PTHR48207:SF3">
    <property type="entry name" value="SUCCINATE--HYDROXYMETHYLGLUTARATE COA-TRANSFERASE"/>
    <property type="match status" value="1"/>
</dbReference>
<dbReference type="InterPro" id="IPR050483">
    <property type="entry name" value="CoA-transferase_III_domain"/>
</dbReference>
<dbReference type="GO" id="GO:0016740">
    <property type="term" value="F:transferase activity"/>
    <property type="evidence" value="ECO:0007669"/>
    <property type="project" value="UniProtKB-KW"/>
</dbReference>
<sequence>MADDERRGGPLAGLRVVETGSLIAGPFCGQLLGDFGAEVIKVEDPRGGDPMRQWGSHRPQGLSLTWPIIARNKKSITCDLRQAEGQELLRQLLAGADVFIENFRPGTLERWGLGPAALAELSPGLVVTRVTGYGQDGPYAGRAGFGSIGEAMGGLRYLTGEPDRQPSRAGISIGDSLAGTFAALGTVMALLARERTGRGQVVDSAIYEAVLALMESILPEWELAGARRERTGSILPGVAPSNVYPTRDGSAVLIAANRDTVFNRLAEVMGCPEWQGDERFGTHTARGKNQAELDELVSAWTREQDRDALLERLHEAGVPAGLIYTAPDMLADPHFEARNAVVRLIHDRLGSFPMQNVAPRLSETPGRVHTLGPELGQHNDEVYGGILGLDAGTMTRLRADQVI</sequence>
<proteinExistence type="predicted"/>
<organism evidence="2 3">
    <name type="scientific">Nonomuraea harbinensis</name>
    <dbReference type="NCBI Taxonomy" id="1286938"/>
    <lineage>
        <taxon>Bacteria</taxon>
        <taxon>Bacillati</taxon>
        <taxon>Actinomycetota</taxon>
        <taxon>Actinomycetes</taxon>
        <taxon>Streptosporangiales</taxon>
        <taxon>Streptosporangiaceae</taxon>
        <taxon>Nonomuraea</taxon>
    </lineage>
</organism>
<protein>
    <submittedName>
        <fullName evidence="2">CaiB/BaiF CoA transferase family protein</fullName>
    </submittedName>
</protein>
<dbReference type="RefSeq" id="WP_187280995.1">
    <property type="nucleotide sequence ID" value="NZ_JAHKRN010000036.1"/>
</dbReference>
<dbReference type="Pfam" id="PF02515">
    <property type="entry name" value="CoA_transf_3"/>
    <property type="match status" value="1"/>
</dbReference>
<dbReference type="PANTHER" id="PTHR48207">
    <property type="entry name" value="SUCCINATE--HYDROXYMETHYLGLUTARATE COA-TRANSFERASE"/>
    <property type="match status" value="1"/>
</dbReference>
<gene>
    <name evidence="2" type="ORF">ACFPUY_25745</name>
</gene>
<keyword evidence="3" id="KW-1185">Reference proteome</keyword>
<dbReference type="EMBL" id="JBHSNW010000013">
    <property type="protein sequence ID" value="MFC5818519.1"/>
    <property type="molecule type" value="Genomic_DNA"/>
</dbReference>
<dbReference type="InterPro" id="IPR003673">
    <property type="entry name" value="CoA-Trfase_fam_III"/>
</dbReference>
<evidence type="ECO:0000256" key="1">
    <source>
        <dbReference type="ARBA" id="ARBA00022679"/>
    </source>
</evidence>
<comment type="caution">
    <text evidence="2">The sequence shown here is derived from an EMBL/GenBank/DDBJ whole genome shotgun (WGS) entry which is preliminary data.</text>
</comment>
<dbReference type="InterPro" id="IPR023606">
    <property type="entry name" value="CoA-Trfase_III_dom_1_sf"/>
</dbReference>
<name>A0ABW1C0F0_9ACTN</name>
<accession>A0ABW1C0F0</accession>
<dbReference type="InterPro" id="IPR044855">
    <property type="entry name" value="CoA-Trfase_III_dom3_sf"/>
</dbReference>
<dbReference type="SUPFAM" id="SSF89796">
    <property type="entry name" value="CoA-transferase family III (CaiB/BaiF)"/>
    <property type="match status" value="1"/>
</dbReference>
<dbReference type="Gene3D" id="3.40.50.10540">
    <property type="entry name" value="Crotonobetainyl-coa:carnitine coa-transferase, domain 1"/>
    <property type="match status" value="1"/>
</dbReference>
<keyword evidence="1 2" id="KW-0808">Transferase</keyword>
<dbReference type="Proteomes" id="UP001596096">
    <property type="component" value="Unassembled WGS sequence"/>
</dbReference>
<evidence type="ECO:0000313" key="3">
    <source>
        <dbReference type="Proteomes" id="UP001596096"/>
    </source>
</evidence>
<evidence type="ECO:0000313" key="2">
    <source>
        <dbReference type="EMBL" id="MFC5818519.1"/>
    </source>
</evidence>